<proteinExistence type="inferred from homology"/>
<dbReference type="PANTHER" id="PTHR10173">
    <property type="entry name" value="METHIONINE SULFOXIDE REDUCTASE"/>
    <property type="match status" value="1"/>
</dbReference>
<dbReference type="GO" id="GO:0030091">
    <property type="term" value="P:protein repair"/>
    <property type="evidence" value="ECO:0007669"/>
    <property type="project" value="InterPro"/>
</dbReference>
<evidence type="ECO:0000256" key="6">
    <source>
        <dbReference type="ARBA" id="ARBA00048488"/>
    </source>
</evidence>
<dbReference type="FunFam" id="2.170.150.20:FF:000009">
    <property type="entry name" value="Peptide-methionine (R)-S-oxide reductase"/>
    <property type="match status" value="1"/>
</dbReference>
<dbReference type="InterPro" id="IPR011057">
    <property type="entry name" value="Mss4-like_sf"/>
</dbReference>
<feature type="domain" description="MsrB" evidence="8">
    <location>
        <begin position="66"/>
        <end position="190"/>
    </location>
</feature>
<dbReference type="GO" id="GO:0006979">
    <property type="term" value="P:response to oxidative stress"/>
    <property type="evidence" value="ECO:0007669"/>
    <property type="project" value="InterPro"/>
</dbReference>
<evidence type="ECO:0000313" key="10">
    <source>
        <dbReference type="WBParaSite" id="SPAL_0000653800.1"/>
    </source>
</evidence>
<evidence type="ECO:0000256" key="4">
    <source>
        <dbReference type="ARBA" id="ARBA00022833"/>
    </source>
</evidence>
<dbReference type="PANTHER" id="PTHR10173:SF52">
    <property type="entry name" value="METHIONINE-R-SULFOXIDE REDUCTASE B1"/>
    <property type="match status" value="1"/>
</dbReference>
<organism evidence="9 10">
    <name type="scientific">Strongyloides papillosus</name>
    <name type="common">Intestinal threadworm</name>
    <dbReference type="NCBI Taxonomy" id="174720"/>
    <lineage>
        <taxon>Eukaryota</taxon>
        <taxon>Metazoa</taxon>
        <taxon>Ecdysozoa</taxon>
        <taxon>Nematoda</taxon>
        <taxon>Chromadorea</taxon>
        <taxon>Rhabditida</taxon>
        <taxon>Tylenchina</taxon>
        <taxon>Panagrolaimomorpha</taxon>
        <taxon>Strongyloidoidea</taxon>
        <taxon>Strongyloididae</taxon>
        <taxon>Strongyloides</taxon>
    </lineage>
</organism>
<dbReference type="NCBIfam" id="TIGR00357">
    <property type="entry name" value="peptide-methionine (R)-S-oxide reductase MsrB"/>
    <property type="match status" value="1"/>
</dbReference>
<keyword evidence="5 7" id="KW-0560">Oxidoreductase</keyword>
<dbReference type="GO" id="GO:0005737">
    <property type="term" value="C:cytoplasm"/>
    <property type="evidence" value="ECO:0007669"/>
    <property type="project" value="TreeGrafter"/>
</dbReference>
<keyword evidence="3 7" id="KW-0479">Metal-binding</keyword>
<dbReference type="InterPro" id="IPR002579">
    <property type="entry name" value="Met_Sox_Rdtase_MsrB_dom"/>
</dbReference>
<dbReference type="WBParaSite" id="SPAL_0000653800.1">
    <property type="protein sequence ID" value="SPAL_0000653800.1"/>
    <property type="gene ID" value="SPAL_0000653800"/>
</dbReference>
<dbReference type="PROSITE" id="PS51790">
    <property type="entry name" value="MSRB"/>
    <property type="match status" value="1"/>
</dbReference>
<dbReference type="GO" id="GO:0046872">
    <property type="term" value="F:metal ion binding"/>
    <property type="evidence" value="ECO:0007669"/>
    <property type="project" value="UniProtKB-KW"/>
</dbReference>
<evidence type="ECO:0000259" key="8">
    <source>
        <dbReference type="PROSITE" id="PS51790"/>
    </source>
</evidence>
<dbReference type="Proteomes" id="UP000046392">
    <property type="component" value="Unplaced"/>
</dbReference>
<dbReference type="Pfam" id="PF01641">
    <property type="entry name" value="SelR"/>
    <property type="match status" value="1"/>
</dbReference>
<evidence type="ECO:0000256" key="7">
    <source>
        <dbReference type="RuleBase" id="RU365044"/>
    </source>
</evidence>
<keyword evidence="9" id="KW-1185">Reference proteome</keyword>
<comment type="function">
    <text evidence="7">Methionine-sulfoxide reductase that specifically reduces methionine (R)-sulfoxide back to methionine. While in many cases methionine oxidation is the result of random oxidation following oxidative stress, methionine oxidation is also a post-translational modification that takes place on specific residues.</text>
</comment>
<evidence type="ECO:0000256" key="1">
    <source>
        <dbReference type="ARBA" id="ARBA00007174"/>
    </source>
</evidence>
<evidence type="ECO:0000256" key="3">
    <source>
        <dbReference type="ARBA" id="ARBA00022723"/>
    </source>
</evidence>
<keyword evidence="4 7" id="KW-0862">Zinc</keyword>
<dbReference type="InterPro" id="IPR028427">
    <property type="entry name" value="Met_Sox_Rdtase_MsrB"/>
</dbReference>
<dbReference type="STRING" id="174720.A0A0N5BKT3"/>
<comment type="similarity">
    <text evidence="1 7">Belongs to the MsrB Met sulfoxide reductase family.</text>
</comment>
<name>A0A0N5BKT3_STREA</name>
<accession>A0A0N5BKT3</accession>
<dbReference type="EC" id="1.8.4.12" evidence="2 7"/>
<evidence type="ECO:0000256" key="5">
    <source>
        <dbReference type="ARBA" id="ARBA00023002"/>
    </source>
</evidence>
<comment type="catalytic activity">
    <reaction evidence="6 7">
        <text>L-methionyl-[protein] + [thioredoxin]-disulfide + H2O = L-methionyl-(R)-S-oxide-[protein] + [thioredoxin]-dithiol</text>
        <dbReference type="Rhea" id="RHEA:24164"/>
        <dbReference type="Rhea" id="RHEA-COMP:10698"/>
        <dbReference type="Rhea" id="RHEA-COMP:10700"/>
        <dbReference type="Rhea" id="RHEA-COMP:12313"/>
        <dbReference type="Rhea" id="RHEA-COMP:12314"/>
        <dbReference type="ChEBI" id="CHEBI:15377"/>
        <dbReference type="ChEBI" id="CHEBI:16044"/>
        <dbReference type="ChEBI" id="CHEBI:29950"/>
        <dbReference type="ChEBI" id="CHEBI:45764"/>
        <dbReference type="ChEBI" id="CHEBI:50058"/>
        <dbReference type="EC" id="1.8.4.12"/>
    </reaction>
</comment>
<dbReference type="AlphaFoldDB" id="A0A0N5BKT3"/>
<sequence length="193" mass="22199">MIKRQLLQNLNFIRSVVCTNRYITTRLSTYKSLLLKHNYFSIDCRRVMSSGLEKLNVKKDPKEVSDEEWKKVLSPEEYHITREAGTEPKFSGEYDKFFKPGKYTCKCCGIDLFLSDNKFDSGCGWPAFDKSVGEDKNIVRIEDNSYGMSRTEVRCKNCNAHLGHVFNDGPKNTTGERYCINSVAISFDSKKSE</sequence>
<evidence type="ECO:0000256" key="2">
    <source>
        <dbReference type="ARBA" id="ARBA00012499"/>
    </source>
</evidence>
<dbReference type="GO" id="GO:0033743">
    <property type="term" value="F:peptide-methionine (R)-S-oxide reductase activity"/>
    <property type="evidence" value="ECO:0007669"/>
    <property type="project" value="UniProtKB-EC"/>
</dbReference>
<dbReference type="Gene3D" id="2.170.150.20">
    <property type="entry name" value="Peptide methionine sulfoxide reductase"/>
    <property type="match status" value="1"/>
</dbReference>
<comment type="cofactor">
    <cofactor evidence="7">
        <name>Zn(2+)</name>
        <dbReference type="ChEBI" id="CHEBI:29105"/>
    </cofactor>
    <text evidence="7">Binds 1 zinc ion per subunit.</text>
</comment>
<evidence type="ECO:0000313" key="9">
    <source>
        <dbReference type="Proteomes" id="UP000046392"/>
    </source>
</evidence>
<reference evidence="10" key="1">
    <citation type="submission" date="2017-02" db="UniProtKB">
        <authorList>
            <consortium name="WormBaseParasite"/>
        </authorList>
    </citation>
    <scope>IDENTIFICATION</scope>
</reference>
<protein>
    <recommendedName>
        <fullName evidence="2 7">Peptide-methionine (R)-S-oxide reductase</fullName>
        <ecNumber evidence="2 7">1.8.4.12</ecNumber>
    </recommendedName>
</protein>
<dbReference type="SUPFAM" id="SSF51316">
    <property type="entry name" value="Mss4-like"/>
    <property type="match status" value="1"/>
</dbReference>